<accession>A0A561WFG6</accession>
<keyword evidence="2" id="KW-1133">Transmembrane helix</keyword>
<dbReference type="AlphaFoldDB" id="A0A561WFG6"/>
<keyword evidence="2" id="KW-0472">Membrane</keyword>
<dbReference type="EMBL" id="VIXA01000002">
    <property type="protein sequence ID" value="TWG22561.1"/>
    <property type="molecule type" value="Genomic_DNA"/>
</dbReference>
<dbReference type="OrthoDB" id="3363460at2"/>
<protein>
    <submittedName>
        <fullName evidence="4">PASTA domain-containing protein</fullName>
    </submittedName>
</protein>
<feature type="region of interest" description="Disordered" evidence="1">
    <location>
        <begin position="46"/>
        <end position="100"/>
    </location>
</feature>
<dbReference type="Pfam" id="PF03793">
    <property type="entry name" value="PASTA"/>
    <property type="match status" value="1"/>
</dbReference>
<dbReference type="InterPro" id="IPR005543">
    <property type="entry name" value="PASTA_dom"/>
</dbReference>
<dbReference type="SMART" id="SM00740">
    <property type="entry name" value="PASTA"/>
    <property type="match status" value="2"/>
</dbReference>
<feature type="compositionally biased region" description="Low complexity" evidence="1">
    <location>
        <begin position="54"/>
        <end position="100"/>
    </location>
</feature>
<dbReference type="RefSeq" id="WP_154940901.1">
    <property type="nucleotide sequence ID" value="NZ_VIXA01000002.1"/>
</dbReference>
<feature type="transmembrane region" description="Helical" evidence="2">
    <location>
        <begin position="21"/>
        <end position="44"/>
    </location>
</feature>
<evidence type="ECO:0000256" key="1">
    <source>
        <dbReference type="SAM" id="MobiDB-lite"/>
    </source>
</evidence>
<organism evidence="4 5">
    <name type="scientific">Micromonospora palomenae</name>
    <dbReference type="NCBI Taxonomy" id="1461247"/>
    <lineage>
        <taxon>Bacteria</taxon>
        <taxon>Bacillati</taxon>
        <taxon>Actinomycetota</taxon>
        <taxon>Actinomycetes</taxon>
        <taxon>Micromonosporales</taxon>
        <taxon>Micromonosporaceae</taxon>
        <taxon>Micromonospora</taxon>
    </lineage>
</organism>
<reference evidence="4 5" key="1">
    <citation type="submission" date="2019-06" db="EMBL/GenBank/DDBJ databases">
        <title>Sequencing the genomes of 1000 actinobacteria strains.</title>
        <authorList>
            <person name="Klenk H.-P."/>
        </authorList>
    </citation>
    <scope>NUCLEOTIDE SEQUENCE [LARGE SCALE GENOMIC DNA]</scope>
    <source>
        <strain evidence="4 5">DSM 102131</strain>
    </source>
</reference>
<sequence length="227" mass="23402">MSDGHTLLDTPEPGRRGRAPLLIGGGLAFVLLATVGATAGWVLAGPDEPSSTDPPAVAASTALTSAPAPTSAAPSPAAQPATVAPTTPRTTAPAASSKPPAGYVTVPDLVGDGFEGVRSDLRDRKLGWRLIFGTGLGEKVERLDPAPGTRVSHGTTVKVYVAGPAPEAEVPDLDDYDCADAAATIVERGFYPRYRTGRVGKVRSQDPEPDVTRHWNDEVAISCGGEE</sequence>
<name>A0A561WFG6_9ACTN</name>
<dbReference type="Gene3D" id="3.30.10.20">
    <property type="match status" value="1"/>
</dbReference>
<keyword evidence="2" id="KW-0812">Transmembrane</keyword>
<evidence type="ECO:0000313" key="5">
    <source>
        <dbReference type="Proteomes" id="UP000319927"/>
    </source>
</evidence>
<evidence type="ECO:0000313" key="4">
    <source>
        <dbReference type="EMBL" id="TWG22561.1"/>
    </source>
</evidence>
<evidence type="ECO:0000256" key="2">
    <source>
        <dbReference type="SAM" id="Phobius"/>
    </source>
</evidence>
<feature type="domain" description="PASTA" evidence="3">
    <location>
        <begin position="98"/>
        <end position="163"/>
    </location>
</feature>
<comment type="caution">
    <text evidence="4">The sequence shown here is derived from an EMBL/GenBank/DDBJ whole genome shotgun (WGS) entry which is preliminary data.</text>
</comment>
<evidence type="ECO:0000259" key="3">
    <source>
        <dbReference type="PROSITE" id="PS51178"/>
    </source>
</evidence>
<proteinExistence type="predicted"/>
<gene>
    <name evidence="4" type="ORF">FHX75_121092</name>
</gene>
<dbReference type="PROSITE" id="PS51178">
    <property type="entry name" value="PASTA"/>
    <property type="match status" value="1"/>
</dbReference>
<dbReference type="Proteomes" id="UP000319927">
    <property type="component" value="Unassembled WGS sequence"/>
</dbReference>
<keyword evidence="5" id="KW-1185">Reference proteome</keyword>